<dbReference type="PANTHER" id="PTHR31845">
    <property type="entry name" value="FINGER DOMAIN PROTEIN, PUTATIVE-RELATED"/>
    <property type="match status" value="1"/>
</dbReference>
<feature type="transmembrane region" description="Helical" evidence="8">
    <location>
        <begin position="237"/>
        <end position="258"/>
    </location>
</feature>
<proteinExistence type="predicted"/>
<dbReference type="GO" id="GO:0046872">
    <property type="term" value="F:metal ion binding"/>
    <property type="evidence" value="ECO:0007669"/>
    <property type="project" value="UniProtKB-KW"/>
</dbReference>
<dbReference type="eggNOG" id="ENOG502QU5T">
    <property type="taxonomic scope" value="Eukaryota"/>
</dbReference>
<keyword evidence="8" id="KW-1133">Transmembrane helix</keyword>
<dbReference type="OrthoDB" id="2595934at2759"/>
<keyword evidence="5" id="KW-0238">DNA-binding</keyword>
<keyword evidence="8" id="KW-0812">Transmembrane</keyword>
<dbReference type="HOGENOM" id="CLU_030102_0_0_1"/>
<dbReference type="Proteomes" id="UP000014074">
    <property type="component" value="Unassembled WGS sequence"/>
</dbReference>
<evidence type="ECO:0000256" key="7">
    <source>
        <dbReference type="ARBA" id="ARBA00023242"/>
    </source>
</evidence>
<dbReference type="PANTHER" id="PTHR31845:SF34">
    <property type="entry name" value="TRANSCRIPTIONAL ACTIVATOR OF PROTEASES PRTT"/>
    <property type="match status" value="1"/>
</dbReference>
<keyword evidence="8" id="KW-0472">Membrane</keyword>
<name>R8BV47_PHAM7</name>
<keyword evidence="2" id="KW-0479">Metal-binding</keyword>
<keyword evidence="10" id="KW-1185">Reference proteome</keyword>
<evidence type="ECO:0000256" key="5">
    <source>
        <dbReference type="ARBA" id="ARBA00023125"/>
    </source>
</evidence>
<dbReference type="AlphaFoldDB" id="R8BV47"/>
<keyword evidence="7" id="KW-0539">Nucleus</keyword>
<dbReference type="GO" id="GO:0000981">
    <property type="term" value="F:DNA-binding transcription factor activity, RNA polymerase II-specific"/>
    <property type="evidence" value="ECO:0007669"/>
    <property type="project" value="TreeGrafter"/>
</dbReference>
<reference evidence="10" key="1">
    <citation type="journal article" date="2013" name="Genome Announc.">
        <title>Draft genome sequence of the ascomycete Phaeoacremonium aleophilum strain UCR-PA7, a causal agent of the esca disease complex in grapevines.</title>
        <authorList>
            <person name="Blanco-Ulate B."/>
            <person name="Rolshausen P."/>
            <person name="Cantu D."/>
        </authorList>
    </citation>
    <scope>NUCLEOTIDE SEQUENCE [LARGE SCALE GENOMIC DNA]</scope>
    <source>
        <strain evidence="10">UCR-PA7</strain>
    </source>
</reference>
<protein>
    <submittedName>
        <fullName evidence="9">Putative c6 finger domain protein</fullName>
    </submittedName>
</protein>
<dbReference type="EMBL" id="KB932855">
    <property type="protein sequence ID" value="EOO03174.1"/>
    <property type="molecule type" value="Genomic_DNA"/>
</dbReference>
<evidence type="ECO:0000313" key="10">
    <source>
        <dbReference type="Proteomes" id="UP000014074"/>
    </source>
</evidence>
<keyword evidence="3" id="KW-0862">Zinc</keyword>
<dbReference type="GO" id="GO:0000976">
    <property type="term" value="F:transcription cis-regulatory region binding"/>
    <property type="evidence" value="ECO:0007669"/>
    <property type="project" value="TreeGrafter"/>
</dbReference>
<gene>
    <name evidence="9" type="ORF">UCRPA7_1329</name>
</gene>
<dbReference type="CDD" id="cd12148">
    <property type="entry name" value="fungal_TF_MHR"/>
    <property type="match status" value="1"/>
</dbReference>
<dbReference type="InterPro" id="IPR051089">
    <property type="entry name" value="prtT"/>
</dbReference>
<keyword evidence="6" id="KW-0804">Transcription</keyword>
<dbReference type="RefSeq" id="XP_007912102.1">
    <property type="nucleotide sequence ID" value="XM_007913911.1"/>
</dbReference>
<evidence type="ECO:0000256" key="6">
    <source>
        <dbReference type="ARBA" id="ARBA00023163"/>
    </source>
</evidence>
<evidence type="ECO:0000256" key="8">
    <source>
        <dbReference type="SAM" id="Phobius"/>
    </source>
</evidence>
<evidence type="ECO:0000256" key="4">
    <source>
        <dbReference type="ARBA" id="ARBA00023015"/>
    </source>
</evidence>
<organism evidence="9 10">
    <name type="scientific">Phaeoacremonium minimum (strain UCR-PA7)</name>
    <name type="common">Esca disease fungus</name>
    <name type="synonym">Togninia minima</name>
    <dbReference type="NCBI Taxonomy" id="1286976"/>
    <lineage>
        <taxon>Eukaryota</taxon>
        <taxon>Fungi</taxon>
        <taxon>Dikarya</taxon>
        <taxon>Ascomycota</taxon>
        <taxon>Pezizomycotina</taxon>
        <taxon>Sordariomycetes</taxon>
        <taxon>Sordariomycetidae</taxon>
        <taxon>Togniniales</taxon>
        <taxon>Togniniaceae</taxon>
        <taxon>Phaeoacremonium</taxon>
    </lineage>
</organism>
<accession>R8BV47</accession>
<dbReference type="KEGG" id="tmn:UCRPA7_1329"/>
<evidence type="ECO:0000313" key="9">
    <source>
        <dbReference type="EMBL" id="EOO03174.1"/>
    </source>
</evidence>
<evidence type="ECO:0000256" key="2">
    <source>
        <dbReference type="ARBA" id="ARBA00022723"/>
    </source>
</evidence>
<evidence type="ECO:0000256" key="1">
    <source>
        <dbReference type="ARBA" id="ARBA00004123"/>
    </source>
</evidence>
<dbReference type="GeneID" id="19321466"/>
<comment type="subcellular location">
    <subcellularLocation>
        <location evidence="1">Nucleus</location>
    </subcellularLocation>
</comment>
<keyword evidence="4" id="KW-0805">Transcription regulation</keyword>
<sequence>MYLRVRRLVASVVFKTPPLDYEALQALAVLSMFTPTIQTAMPIDSWMVSGIAMNHGTLSFGLSGSDFNVSQETQAQLRRLRIWNALCLTNVQFSIGNGRPNMVQPKFIDQCARIIEFEDALLTDGKLYAEVLLFTRTESILSSGASIQLQQSGMFVVPELEDFRVRWGHLFNIPEGLSLKVGYWYCHLLVYRAALKGEPTDADSAALVSEAIKSSCDILELFLSLEFSIILDMPDHFFFMIIYAALTLCKFAFGHRLIAATQQSLMDLASNDEHIAYRFGIVLVEIRRKAAVAGIEDPATNGTAPTPGINEAVPDVAVLLAGNGDANWDAFLAWNNMPDLSLAQGLEEPMPYETAGYQPNFNPGE</sequence>
<evidence type="ECO:0000256" key="3">
    <source>
        <dbReference type="ARBA" id="ARBA00022833"/>
    </source>
</evidence>
<dbReference type="GO" id="GO:0005634">
    <property type="term" value="C:nucleus"/>
    <property type="evidence" value="ECO:0007669"/>
    <property type="project" value="UniProtKB-SubCell"/>
</dbReference>